<gene>
    <name evidence="1" type="ORF">RO03_06960</name>
</gene>
<dbReference type="AlphaFoldDB" id="A0A0M4ST88"/>
<evidence type="ECO:0000313" key="2">
    <source>
        <dbReference type="Proteomes" id="UP000054800"/>
    </source>
</evidence>
<dbReference type="Proteomes" id="UP000054800">
    <property type="component" value="Unassembled WGS sequence"/>
</dbReference>
<proteinExistence type="predicted"/>
<dbReference type="RefSeq" id="WP_011017120.1">
    <property type="nucleotide sequence ID" value="NZ_CP022122.1"/>
</dbReference>
<accession>A0A0M4ST88</accession>
<dbReference type="OrthoDB" id="36975at2"/>
<dbReference type="Gene3D" id="3.60.15.10">
    <property type="entry name" value="Ribonuclease Z/Hydroxyacylglutathione hydrolase-like"/>
    <property type="match status" value="1"/>
</dbReference>
<keyword evidence="1" id="KW-0378">Hydrolase</keyword>
<dbReference type="OMA" id="HAGDLNW"/>
<reference evidence="1 2" key="1">
    <citation type="submission" date="2015-10" db="EMBL/GenBank/DDBJ databases">
        <authorList>
            <person name="Gilbert D.G."/>
        </authorList>
    </citation>
    <scope>NUCLEOTIDE SEQUENCE [LARGE SCALE GENOMIC DNA]</scope>
    <source>
        <strain evidence="1 2">ChDC F311</strain>
    </source>
</reference>
<name>A0A0M4ST88_FUSNC</name>
<protein>
    <submittedName>
        <fullName evidence="1">Hydrolase</fullName>
    </submittedName>
</protein>
<dbReference type="GeneID" id="79784359"/>
<dbReference type="EMBL" id="LMVH01000001">
    <property type="protein sequence ID" value="KUL99256.1"/>
    <property type="molecule type" value="Genomic_DNA"/>
</dbReference>
<dbReference type="InterPro" id="IPR036866">
    <property type="entry name" value="RibonucZ/Hydroxyglut_hydro"/>
</dbReference>
<dbReference type="PANTHER" id="PTHR42967">
    <property type="entry name" value="METAL DEPENDENT HYDROLASE"/>
    <property type="match status" value="1"/>
</dbReference>
<evidence type="ECO:0000313" key="1">
    <source>
        <dbReference type="EMBL" id="KUL99256.1"/>
    </source>
</evidence>
<dbReference type="PATRIC" id="fig|76856.3.peg.1012"/>
<sequence>MVYYIYHSAFVIEVEKSILIFDFYKFPSNKKKEKEEFFNRFIKRIDKKVYIFSTHSHSDHFNKEILTWLEMNENIKYILSDDIRIYKHKNFYFTKEGDSFELDNLKISTFGSTDLGSSFYVNTENKNIFHSGDLHFWHWEDDTPEEEKTMYDAYMVQLEKIKKLDRIDIAFVPVDPRLGVNTLEGVELFYKILKPKIIIPMHFSDDYSQMKNFIEKFKYNDDVKIIEIKDSMEKVLE</sequence>
<dbReference type="Pfam" id="PF13483">
    <property type="entry name" value="Lactamase_B_3"/>
    <property type="match status" value="1"/>
</dbReference>
<dbReference type="GO" id="GO:0016787">
    <property type="term" value="F:hydrolase activity"/>
    <property type="evidence" value="ECO:0007669"/>
    <property type="project" value="UniProtKB-KW"/>
</dbReference>
<comment type="caution">
    <text evidence="1">The sequence shown here is derived from an EMBL/GenBank/DDBJ whole genome shotgun (WGS) entry which is preliminary data.</text>
</comment>
<dbReference type="SUPFAM" id="SSF56281">
    <property type="entry name" value="Metallo-hydrolase/oxidoreductase"/>
    <property type="match status" value="1"/>
</dbReference>
<dbReference type="PANTHER" id="PTHR42967:SF1">
    <property type="entry name" value="MBL FOLD METALLO-HYDROLASE"/>
    <property type="match status" value="1"/>
</dbReference>
<organism evidence="1 2">
    <name type="scientific">Fusobacterium nucleatum subsp. nucleatum</name>
    <dbReference type="NCBI Taxonomy" id="76856"/>
    <lineage>
        <taxon>Bacteria</taxon>
        <taxon>Fusobacteriati</taxon>
        <taxon>Fusobacteriota</taxon>
        <taxon>Fusobacteriia</taxon>
        <taxon>Fusobacteriales</taxon>
        <taxon>Fusobacteriaceae</taxon>
        <taxon>Fusobacterium</taxon>
    </lineage>
</organism>